<sequence length="497" mass="57742">MMASVYWQDNFTLKEALLHMFDNKISCDVIFDIGSDQIPCHSFVLIARSHVFETNLDSPLVKLSSDGVNTMKTIELHEAVDSDGVKEFLRYLYTDDIKLGEDNVMTLLYLARKYMVCSLSDQCQSFITTASLDDPTNAVELYHQAYLLDITDVMEDSIKVINQSTKQCLESEAFLSLPPQCVTGLIADDHHQLDEDKIYRYIVQWCERRCETEDIENTDENYRKVLGDILYEIRFPNISYKYFKSSIERRNILTDKEKTDLLNMYRNENKCTYRGIFKSKPRNVSERLMRMTDYDFNLILINASHTIAFTSSGKVRLHGIVTYGLRDENKEFKIYVKLTDANGKEVMNDEFLVKSKTLEKEYDVIFQKAVEIEPGNKYIVTLKTHEDNWMWSGKMESEFIPMMASVFWQDYFTLKEALLHMFDNKISCDVIFDIGNDQIPCHSFVLIARSHVFEANLDSPLVRLSSDDVNTMKTIELQEAVDTDGVKEFQVKIFSHN</sequence>
<dbReference type="InterPro" id="IPR011705">
    <property type="entry name" value="BACK"/>
</dbReference>
<evidence type="ECO:0000259" key="3">
    <source>
        <dbReference type="PROSITE" id="PS50097"/>
    </source>
</evidence>
<dbReference type="Gene3D" id="3.30.710.10">
    <property type="entry name" value="Potassium Channel Kv1.1, Chain A"/>
    <property type="match status" value="2"/>
</dbReference>
<dbReference type="InterPro" id="IPR000210">
    <property type="entry name" value="BTB/POZ_dom"/>
</dbReference>
<evidence type="ECO:0000256" key="2">
    <source>
        <dbReference type="ARBA" id="ARBA00022490"/>
    </source>
</evidence>
<comment type="subcellular location">
    <subcellularLocation>
        <location evidence="1">Cytoplasm</location>
    </subcellularLocation>
</comment>
<dbReference type="PANTHER" id="PTHR45774:SF3">
    <property type="entry name" value="BTB (POZ) DOMAIN-CONTAINING 2B-RELATED"/>
    <property type="match status" value="1"/>
</dbReference>
<protein>
    <submittedName>
        <fullName evidence="4">BTBD1_2</fullName>
    </submittedName>
</protein>
<proteinExistence type="predicted"/>
<dbReference type="Proteomes" id="UP000683360">
    <property type="component" value="Unassembled WGS sequence"/>
</dbReference>
<dbReference type="OrthoDB" id="6058094at2759"/>
<dbReference type="GO" id="GO:0005737">
    <property type="term" value="C:cytoplasm"/>
    <property type="evidence" value="ECO:0007669"/>
    <property type="project" value="UniProtKB-SubCell"/>
</dbReference>
<dbReference type="SMART" id="SM00225">
    <property type="entry name" value="BTB"/>
    <property type="match status" value="1"/>
</dbReference>
<gene>
    <name evidence="4" type="ORF">MEDL_62148</name>
</gene>
<dbReference type="Pfam" id="PF00651">
    <property type="entry name" value="BTB"/>
    <property type="match status" value="2"/>
</dbReference>
<accession>A0A8S3V1K8</accession>
<feature type="domain" description="BTB" evidence="3">
    <location>
        <begin position="428"/>
        <end position="497"/>
    </location>
</feature>
<dbReference type="InterPro" id="IPR011333">
    <property type="entry name" value="SKP1/BTB/POZ_sf"/>
</dbReference>
<keyword evidence="5" id="KW-1185">Reference proteome</keyword>
<name>A0A8S3V1K8_MYTED</name>
<keyword evidence="2" id="KW-0963">Cytoplasm</keyword>
<dbReference type="PANTHER" id="PTHR45774">
    <property type="entry name" value="BTB/POZ DOMAIN-CONTAINING"/>
    <property type="match status" value="1"/>
</dbReference>
<dbReference type="InterPro" id="IPR038648">
    <property type="entry name" value="PHR_sf"/>
</dbReference>
<reference evidence="4" key="1">
    <citation type="submission" date="2021-03" db="EMBL/GenBank/DDBJ databases">
        <authorList>
            <person name="Bekaert M."/>
        </authorList>
    </citation>
    <scope>NUCLEOTIDE SEQUENCE</scope>
</reference>
<dbReference type="PROSITE" id="PS50097">
    <property type="entry name" value="BTB"/>
    <property type="match status" value="2"/>
</dbReference>
<dbReference type="Pfam" id="PF08005">
    <property type="entry name" value="PHR"/>
    <property type="match status" value="1"/>
</dbReference>
<organism evidence="4 5">
    <name type="scientific">Mytilus edulis</name>
    <name type="common">Blue mussel</name>
    <dbReference type="NCBI Taxonomy" id="6550"/>
    <lineage>
        <taxon>Eukaryota</taxon>
        <taxon>Metazoa</taxon>
        <taxon>Spiralia</taxon>
        <taxon>Lophotrochozoa</taxon>
        <taxon>Mollusca</taxon>
        <taxon>Bivalvia</taxon>
        <taxon>Autobranchia</taxon>
        <taxon>Pteriomorphia</taxon>
        <taxon>Mytilida</taxon>
        <taxon>Mytiloidea</taxon>
        <taxon>Mytilidae</taxon>
        <taxon>Mytilinae</taxon>
        <taxon>Mytilus</taxon>
    </lineage>
</organism>
<dbReference type="AlphaFoldDB" id="A0A8S3V1K8"/>
<dbReference type="EMBL" id="CAJPWZ010003049">
    <property type="protein sequence ID" value="CAG2250397.1"/>
    <property type="molecule type" value="Genomic_DNA"/>
</dbReference>
<comment type="caution">
    <text evidence="4">The sequence shown here is derived from an EMBL/GenBank/DDBJ whole genome shotgun (WGS) entry which is preliminary data.</text>
</comment>
<evidence type="ECO:0000313" key="4">
    <source>
        <dbReference type="EMBL" id="CAG2250397.1"/>
    </source>
</evidence>
<dbReference type="Pfam" id="PF07707">
    <property type="entry name" value="BACK"/>
    <property type="match status" value="1"/>
</dbReference>
<evidence type="ECO:0000313" key="5">
    <source>
        <dbReference type="Proteomes" id="UP000683360"/>
    </source>
</evidence>
<dbReference type="SMART" id="SM00875">
    <property type="entry name" value="BACK"/>
    <property type="match status" value="1"/>
</dbReference>
<feature type="domain" description="BTB" evidence="3">
    <location>
        <begin position="27"/>
        <end position="101"/>
    </location>
</feature>
<dbReference type="Gene3D" id="2.60.120.820">
    <property type="entry name" value="PHR domain"/>
    <property type="match status" value="1"/>
</dbReference>
<dbReference type="Gene3D" id="1.25.40.420">
    <property type="match status" value="1"/>
</dbReference>
<dbReference type="InterPro" id="IPR012983">
    <property type="entry name" value="PHR"/>
</dbReference>
<evidence type="ECO:0000256" key="1">
    <source>
        <dbReference type="ARBA" id="ARBA00004496"/>
    </source>
</evidence>
<dbReference type="SUPFAM" id="SSF54695">
    <property type="entry name" value="POZ domain"/>
    <property type="match status" value="2"/>
</dbReference>